<organism evidence="1">
    <name type="scientific">Brazilian cedratvirus IHUMI</name>
    <dbReference type="NCBI Taxonomy" id="2126980"/>
    <lineage>
        <taxon>Viruses</taxon>
        <taxon>Pithoviruses</taxon>
        <taxon>Orthocedratvirinae</taxon>
        <taxon>Alphacedratvirus</taxon>
        <taxon>Alphacedratvirus brasiliense</taxon>
    </lineage>
</organism>
<dbReference type="Proteomes" id="UP000273054">
    <property type="component" value="Segment"/>
</dbReference>
<proteinExistence type="predicted"/>
<keyword evidence="2" id="KW-1185">Reference proteome</keyword>
<evidence type="ECO:0000313" key="2">
    <source>
        <dbReference type="Proteomes" id="UP000273054"/>
    </source>
</evidence>
<protein>
    <submittedName>
        <fullName evidence="1">Uncharacterized protein</fullName>
    </submittedName>
</protein>
<name>A0A2R8FE20_9VIRU</name>
<reference evidence="1" key="1">
    <citation type="submission" date="2018-03" db="EMBL/GenBank/DDBJ databases">
        <authorList>
            <consortium name="Urmite Genomes"/>
        </authorList>
    </citation>
    <scope>NUCLEOTIDE SEQUENCE [LARGE SCALE GENOMIC DNA]</scope>
    <source>
        <strain evidence="1">IHUMI-27.7</strain>
    </source>
</reference>
<gene>
    <name evidence="1" type="ORF">BRZCDTV_225</name>
</gene>
<accession>A0A2R8FE20</accession>
<sequence>MNRVSLKASDLKFSSPEERYEDLPENPLYGMVGNITADRYPSWNIFVVVGYDKESDVCSVVFPRIKCVDGVIQLGQDKLSPQELKIQMKVVEESENFCHRDCINPVRGVTRLCVSCYEQRLHEMYAKTFESVGEEGQYIVCTYHNLKSYSLLVQYSRIEDLDYLDIPLIICSENDKPCLYHEGC</sequence>
<dbReference type="EMBL" id="LT994651">
    <property type="protein sequence ID" value="SPN79232.1"/>
    <property type="molecule type" value="Genomic_DNA"/>
</dbReference>
<evidence type="ECO:0000313" key="1">
    <source>
        <dbReference type="EMBL" id="SPN79232.1"/>
    </source>
</evidence>